<dbReference type="Gene3D" id="3.40.50.1820">
    <property type="entry name" value="alpha/beta hydrolase"/>
    <property type="match status" value="1"/>
</dbReference>
<dbReference type="InterPro" id="IPR050266">
    <property type="entry name" value="AB_hydrolase_sf"/>
</dbReference>
<feature type="domain" description="AB hydrolase-1" evidence="1">
    <location>
        <begin position="27"/>
        <end position="240"/>
    </location>
</feature>
<reference evidence="3" key="1">
    <citation type="journal article" date="2019" name="Int. J. Syst. Evol. Microbiol.">
        <title>The Global Catalogue of Microorganisms (GCM) 10K type strain sequencing project: providing services to taxonomists for standard genome sequencing and annotation.</title>
        <authorList>
            <consortium name="The Broad Institute Genomics Platform"/>
            <consortium name="The Broad Institute Genome Sequencing Center for Infectious Disease"/>
            <person name="Wu L."/>
            <person name="Ma J."/>
        </authorList>
    </citation>
    <scope>NUCLEOTIDE SEQUENCE [LARGE SCALE GENOMIC DNA]</scope>
    <source>
        <strain evidence="3">IBRC-M 10906</strain>
    </source>
</reference>
<dbReference type="GO" id="GO:0016787">
    <property type="term" value="F:hydrolase activity"/>
    <property type="evidence" value="ECO:0007669"/>
    <property type="project" value="UniProtKB-KW"/>
</dbReference>
<name>A0ABW5WIP9_9PSEU</name>
<dbReference type="EMBL" id="JBHUOF010000043">
    <property type="protein sequence ID" value="MFD2802270.1"/>
    <property type="molecule type" value="Genomic_DNA"/>
</dbReference>
<organism evidence="2 3">
    <name type="scientific">Prauserella oleivorans</name>
    <dbReference type="NCBI Taxonomy" id="1478153"/>
    <lineage>
        <taxon>Bacteria</taxon>
        <taxon>Bacillati</taxon>
        <taxon>Actinomycetota</taxon>
        <taxon>Actinomycetes</taxon>
        <taxon>Pseudonocardiales</taxon>
        <taxon>Pseudonocardiaceae</taxon>
        <taxon>Prauserella</taxon>
    </lineage>
</organism>
<keyword evidence="2" id="KW-0378">Hydrolase</keyword>
<dbReference type="InterPro" id="IPR029058">
    <property type="entry name" value="AB_hydrolase_fold"/>
</dbReference>
<dbReference type="Proteomes" id="UP001597478">
    <property type="component" value="Unassembled WGS sequence"/>
</dbReference>
<dbReference type="PANTHER" id="PTHR43798">
    <property type="entry name" value="MONOACYLGLYCEROL LIPASE"/>
    <property type="match status" value="1"/>
</dbReference>
<keyword evidence="3" id="KW-1185">Reference proteome</keyword>
<evidence type="ECO:0000313" key="2">
    <source>
        <dbReference type="EMBL" id="MFD2802270.1"/>
    </source>
</evidence>
<evidence type="ECO:0000259" key="1">
    <source>
        <dbReference type="Pfam" id="PF00561"/>
    </source>
</evidence>
<gene>
    <name evidence="2" type="ORF">ACFS2C_23045</name>
</gene>
<dbReference type="SUPFAM" id="SSF53474">
    <property type="entry name" value="alpha/beta-Hydrolases"/>
    <property type="match status" value="1"/>
</dbReference>
<evidence type="ECO:0000313" key="3">
    <source>
        <dbReference type="Proteomes" id="UP001597478"/>
    </source>
</evidence>
<protein>
    <submittedName>
        <fullName evidence="2">Alpha/beta fold hydrolase</fullName>
    </submittedName>
</protein>
<dbReference type="PRINTS" id="PR00111">
    <property type="entry name" value="ABHYDROLASE"/>
</dbReference>
<comment type="caution">
    <text evidence="2">The sequence shown here is derived from an EMBL/GenBank/DDBJ whole genome shotgun (WGS) entry which is preliminary data.</text>
</comment>
<dbReference type="RefSeq" id="WP_377392869.1">
    <property type="nucleotide sequence ID" value="NZ_JBHSAN010000034.1"/>
</dbReference>
<dbReference type="InterPro" id="IPR000073">
    <property type="entry name" value="AB_hydrolase_1"/>
</dbReference>
<dbReference type="Pfam" id="PF00561">
    <property type="entry name" value="Abhydrolase_1"/>
    <property type="match status" value="1"/>
</dbReference>
<sequence>MIAQEYSPGYVLTDVGRLHYVTRGTGPVLVLLHQTPRSWDEFEPVLNQLDGYRLIAPDLLGHGNSAPTRENTIEEHAAGVLGLLDALGVSRFHLVGHHFGGLVAYHVAAVAAERVESLVLSSTPYIDAPERERRRQAEPFNVVPPSEDGSHLARLWQRRTDYLAGPDQGVLSRYMRDVLGHPDADRGHAAVAKYRSEDYVGSYAGPVLCIASARDPRAFPVRHRIRTAFPHAREVVLADGDISAPERVPGEFAEAIRGLHAETVAA</sequence>
<proteinExistence type="predicted"/>
<accession>A0ABW5WIP9</accession>